<sequence>MEAFTDRTHVWLWIREYEAYLYAREDGEGISFRANRGALHGAWALHRLVRDGTDYVLFHSASYGRYLTQIEDEDNECYYLVQCTYDSEQVSVLFQARRAEDGSDDIIISNRRFGDWCHDNEGTPMHWVVEAIPRRQLPPELPVPPDPIPPPPVVGGPIRRRRRGVQPQAPQAVLRRTILYVRADDQGNFNPLQWRMLLQFKGQSVFNLRRDLAAELGEANNVLSITLCAWAGSNGRLTPLVIDLPSNEKTMNIVVLTTGSPAAQELVYPNVDAA</sequence>
<dbReference type="PANTHER" id="PTHR31205">
    <property type="entry name" value="ACTIN CROSS-LINKING PROTEIN (DUF569)"/>
    <property type="match status" value="1"/>
</dbReference>
<organism evidence="2 3">
    <name type="scientific">Miscanthus lutarioriparius</name>
    <dbReference type="NCBI Taxonomy" id="422564"/>
    <lineage>
        <taxon>Eukaryota</taxon>
        <taxon>Viridiplantae</taxon>
        <taxon>Streptophyta</taxon>
        <taxon>Embryophyta</taxon>
        <taxon>Tracheophyta</taxon>
        <taxon>Spermatophyta</taxon>
        <taxon>Magnoliopsida</taxon>
        <taxon>Liliopsida</taxon>
        <taxon>Poales</taxon>
        <taxon>Poaceae</taxon>
        <taxon>PACMAD clade</taxon>
        <taxon>Panicoideae</taxon>
        <taxon>Andropogonodae</taxon>
        <taxon>Andropogoneae</taxon>
        <taxon>Saccharinae</taxon>
        <taxon>Miscanthus</taxon>
    </lineage>
</organism>
<dbReference type="PANTHER" id="PTHR31205:SF29">
    <property type="entry name" value="DUF569 DOMAIN-CONTAINING PROTEIN"/>
    <property type="match status" value="1"/>
</dbReference>
<dbReference type="Pfam" id="PF22932">
    <property type="entry name" value="Ubiq_DUF_assoc"/>
    <property type="match status" value="1"/>
</dbReference>
<feature type="domain" description="DUF569" evidence="1">
    <location>
        <begin position="175"/>
        <end position="256"/>
    </location>
</feature>
<proteinExistence type="predicted"/>
<dbReference type="EMBL" id="CAJGYO010000018">
    <property type="protein sequence ID" value="CAD6337608.1"/>
    <property type="molecule type" value="Genomic_DNA"/>
</dbReference>
<keyword evidence="3" id="KW-1185">Reference proteome</keyword>
<name>A0A811S577_9POAL</name>
<gene>
    <name evidence="2" type="ORF">NCGR_LOCUS61706</name>
</gene>
<dbReference type="AlphaFoldDB" id="A0A811S577"/>
<dbReference type="InterPro" id="IPR054726">
    <property type="entry name" value="Ubiq_DUF569-assoc"/>
</dbReference>
<evidence type="ECO:0000259" key="1">
    <source>
        <dbReference type="Pfam" id="PF22932"/>
    </source>
</evidence>
<comment type="caution">
    <text evidence="2">The sequence shown here is derived from an EMBL/GenBank/DDBJ whole genome shotgun (WGS) entry which is preliminary data.</text>
</comment>
<reference evidence="2" key="1">
    <citation type="submission" date="2020-10" db="EMBL/GenBank/DDBJ databases">
        <authorList>
            <person name="Han B."/>
            <person name="Lu T."/>
            <person name="Zhao Q."/>
            <person name="Huang X."/>
            <person name="Zhao Y."/>
        </authorList>
    </citation>
    <scope>NUCLEOTIDE SEQUENCE</scope>
</reference>
<dbReference type="OrthoDB" id="617902at2759"/>
<evidence type="ECO:0000313" key="3">
    <source>
        <dbReference type="Proteomes" id="UP000604825"/>
    </source>
</evidence>
<evidence type="ECO:0000313" key="2">
    <source>
        <dbReference type="EMBL" id="CAD6337608.1"/>
    </source>
</evidence>
<dbReference type="Proteomes" id="UP000604825">
    <property type="component" value="Unassembled WGS sequence"/>
</dbReference>
<accession>A0A811S577</accession>
<protein>
    <recommendedName>
        <fullName evidence="1">DUF569 domain-containing protein</fullName>
    </recommendedName>
</protein>